<dbReference type="AlphaFoldDB" id="A0ABD2Y448"/>
<evidence type="ECO:0000256" key="1">
    <source>
        <dbReference type="SAM" id="MobiDB-lite"/>
    </source>
</evidence>
<comment type="caution">
    <text evidence="3">The sequence shown here is derived from an EMBL/GenBank/DDBJ whole genome shotgun (WGS) entry which is preliminary data.</text>
</comment>
<accession>A0ABD2Y448</accession>
<dbReference type="CDD" id="cd00167">
    <property type="entry name" value="SANT"/>
    <property type="match status" value="1"/>
</dbReference>
<dbReference type="InterPro" id="IPR009057">
    <property type="entry name" value="Homeodomain-like_sf"/>
</dbReference>
<feature type="compositionally biased region" description="Acidic residues" evidence="1">
    <location>
        <begin position="333"/>
        <end position="370"/>
    </location>
</feature>
<sequence>MGVKRPFEEDFQDSSFKQAKQLSSDIKRTSFAGDFSSDDVYQTADKRGIDEAADDFDEFHLFKGLGNDDLHSASSLAYKELETSAPLSWITSCSSEEDAASREPFYLSLFPEYFEFNYPRRTVVQLDDTNSSLMNCSPRKQIPIGPNHQADIPPLDPNTIENDTLSHNNLIDGDHEQIAGTCVISNSVSNSCADVKIGQGRGDCGCFDGGSIRCVRQHVKEAREKLREIIGDEKFLALGFCDMGEEVASKWTEEEERVFHEVIYSNPVSLDKNFWKQLSVVFPSRTMKDLVSYYFNVFMLWRRAVQNRSHLLEIDSDDDEWHGNYRGSFGVVGEDDEDSVVESFEDEDDIHDDDEDDEGNGDDDDTDDVNGDAGASREDASERDDLRGQTLKPQIDKLQNDFGSGCQHSMVNQSHIKDDHKVQEDSSTSSDSQLYMEASCASFSVRHDTRESTRDDFIGCLVGESNGSSDGLDSGYLLETSNPKDWDESCSTVLTKGVDLLPTCNMIEEIFGSCTSKSN</sequence>
<dbReference type="EMBL" id="JBJUIK010000015">
    <property type="protein sequence ID" value="KAL3501491.1"/>
    <property type="molecule type" value="Genomic_DNA"/>
</dbReference>
<dbReference type="InterPro" id="IPR001005">
    <property type="entry name" value="SANT/Myb"/>
</dbReference>
<reference evidence="3 4" key="1">
    <citation type="submission" date="2024-11" db="EMBL/GenBank/DDBJ databases">
        <title>A near-complete genome assembly of Cinchona calisaya.</title>
        <authorList>
            <person name="Lian D.C."/>
            <person name="Zhao X.W."/>
            <person name="Wei L."/>
        </authorList>
    </citation>
    <scope>NUCLEOTIDE SEQUENCE [LARGE SCALE GENOMIC DNA]</scope>
    <source>
        <tissue evidence="3">Nenye</tissue>
    </source>
</reference>
<organism evidence="3 4">
    <name type="scientific">Cinchona calisaya</name>
    <dbReference type="NCBI Taxonomy" id="153742"/>
    <lineage>
        <taxon>Eukaryota</taxon>
        <taxon>Viridiplantae</taxon>
        <taxon>Streptophyta</taxon>
        <taxon>Embryophyta</taxon>
        <taxon>Tracheophyta</taxon>
        <taxon>Spermatophyta</taxon>
        <taxon>Magnoliopsida</taxon>
        <taxon>eudicotyledons</taxon>
        <taxon>Gunneridae</taxon>
        <taxon>Pentapetalae</taxon>
        <taxon>asterids</taxon>
        <taxon>lamiids</taxon>
        <taxon>Gentianales</taxon>
        <taxon>Rubiaceae</taxon>
        <taxon>Cinchonoideae</taxon>
        <taxon>Cinchoneae</taxon>
        <taxon>Cinchona</taxon>
    </lineage>
</organism>
<dbReference type="PANTHER" id="PTHR46872:SF5">
    <property type="entry name" value="MYB-LIKE DOMAIN-CONTAINING PROTEIN"/>
    <property type="match status" value="1"/>
</dbReference>
<feature type="compositionally biased region" description="Basic and acidic residues" evidence="1">
    <location>
        <begin position="375"/>
        <end position="387"/>
    </location>
</feature>
<keyword evidence="4" id="KW-1185">Reference proteome</keyword>
<name>A0ABD2Y448_9GENT</name>
<dbReference type="SUPFAM" id="SSF46689">
    <property type="entry name" value="Homeodomain-like"/>
    <property type="match status" value="1"/>
</dbReference>
<evidence type="ECO:0000313" key="4">
    <source>
        <dbReference type="Proteomes" id="UP001630127"/>
    </source>
</evidence>
<protein>
    <recommendedName>
        <fullName evidence="2">Myb-like domain-containing protein</fullName>
    </recommendedName>
</protein>
<dbReference type="PANTHER" id="PTHR46872">
    <property type="entry name" value="DNA BINDING PROTEIN"/>
    <property type="match status" value="1"/>
</dbReference>
<proteinExistence type="predicted"/>
<dbReference type="PROSITE" id="PS50090">
    <property type="entry name" value="MYB_LIKE"/>
    <property type="match status" value="1"/>
</dbReference>
<evidence type="ECO:0000259" key="2">
    <source>
        <dbReference type="PROSITE" id="PS50090"/>
    </source>
</evidence>
<evidence type="ECO:0000313" key="3">
    <source>
        <dbReference type="EMBL" id="KAL3501491.1"/>
    </source>
</evidence>
<dbReference type="Proteomes" id="UP001630127">
    <property type="component" value="Unassembled WGS sequence"/>
</dbReference>
<gene>
    <name evidence="3" type="ORF">ACH5RR_035940</name>
</gene>
<feature type="domain" description="Myb-like" evidence="2">
    <location>
        <begin position="249"/>
        <end position="298"/>
    </location>
</feature>
<feature type="region of interest" description="Disordered" evidence="1">
    <location>
        <begin position="325"/>
        <end position="389"/>
    </location>
</feature>
<dbReference type="SMART" id="SM00717">
    <property type="entry name" value="SANT"/>
    <property type="match status" value="1"/>
</dbReference>